<sequence length="162" mass="17604">MACKAMQLLVTWPLLTSCLFCLLSRAITTSHNETRGTRTELSTIEPAIITMTTTATNGSQTTATDQVTSSAASYASMTTRKISTFKTSTNQPPVSKGIGKVHNEGTTHTAQTHTASTFDIGSFIGGMVLALSLTLVLFLGYKFFCSRQEIRYRTIEEHDAII</sequence>
<evidence type="ECO:0000256" key="9">
    <source>
        <dbReference type="SAM" id="SignalP"/>
    </source>
</evidence>
<organism evidence="10 11">
    <name type="scientific">Conger conger</name>
    <name type="common">Conger eel</name>
    <name type="synonym">Muraena conger</name>
    <dbReference type="NCBI Taxonomy" id="82655"/>
    <lineage>
        <taxon>Eukaryota</taxon>
        <taxon>Metazoa</taxon>
        <taxon>Chordata</taxon>
        <taxon>Craniata</taxon>
        <taxon>Vertebrata</taxon>
        <taxon>Euteleostomi</taxon>
        <taxon>Actinopterygii</taxon>
        <taxon>Neopterygii</taxon>
        <taxon>Teleostei</taxon>
        <taxon>Anguilliformes</taxon>
        <taxon>Congridae</taxon>
        <taxon>Conger</taxon>
    </lineage>
</organism>
<comment type="caution">
    <text evidence="10">The sequence shown here is derived from an EMBL/GenBank/DDBJ whole genome shotgun (WGS) entry which is preliminary data.</text>
</comment>
<keyword evidence="11" id="KW-1185">Reference proteome</keyword>
<evidence type="ECO:0000256" key="6">
    <source>
        <dbReference type="ARBA" id="ARBA00023136"/>
    </source>
</evidence>
<keyword evidence="4 9" id="KW-0732">Signal</keyword>
<feature type="transmembrane region" description="Helical" evidence="8">
    <location>
        <begin position="123"/>
        <end position="144"/>
    </location>
</feature>
<feature type="chain" id="PRO_5040200405" evidence="9">
    <location>
        <begin position="27"/>
        <end position="162"/>
    </location>
</feature>
<keyword evidence="6 8" id="KW-0472">Membrane</keyword>
<reference evidence="10" key="1">
    <citation type="journal article" date="2023" name="Science">
        <title>Genome structures resolve the early diversification of teleost fishes.</title>
        <authorList>
            <person name="Parey E."/>
            <person name="Louis A."/>
            <person name="Montfort J."/>
            <person name="Bouchez O."/>
            <person name="Roques C."/>
            <person name="Iampietro C."/>
            <person name="Lluch J."/>
            <person name="Castinel A."/>
            <person name="Donnadieu C."/>
            <person name="Desvignes T."/>
            <person name="Floi Bucao C."/>
            <person name="Jouanno E."/>
            <person name="Wen M."/>
            <person name="Mejri S."/>
            <person name="Dirks R."/>
            <person name="Jansen H."/>
            <person name="Henkel C."/>
            <person name="Chen W.J."/>
            <person name="Zahm M."/>
            <person name="Cabau C."/>
            <person name="Klopp C."/>
            <person name="Thompson A.W."/>
            <person name="Robinson-Rechavi M."/>
            <person name="Braasch I."/>
            <person name="Lecointre G."/>
            <person name="Bobe J."/>
            <person name="Postlethwait J.H."/>
            <person name="Berthelot C."/>
            <person name="Roest Crollius H."/>
            <person name="Guiguen Y."/>
        </authorList>
    </citation>
    <scope>NUCLEOTIDE SEQUENCE</scope>
    <source>
        <strain evidence="10">Concon-B</strain>
    </source>
</reference>
<feature type="signal peptide" evidence="9">
    <location>
        <begin position="1"/>
        <end position="26"/>
    </location>
</feature>
<dbReference type="AlphaFoldDB" id="A0A9Q1DNR5"/>
<gene>
    <name evidence="10" type="ORF">COCON_G00075960</name>
</gene>
<evidence type="ECO:0000256" key="3">
    <source>
        <dbReference type="ARBA" id="ARBA00022692"/>
    </source>
</evidence>
<evidence type="ECO:0000256" key="1">
    <source>
        <dbReference type="ARBA" id="ARBA00004479"/>
    </source>
</evidence>
<evidence type="ECO:0000256" key="2">
    <source>
        <dbReference type="ARBA" id="ARBA00005341"/>
    </source>
</evidence>
<name>A0A9Q1DNR5_CONCO</name>
<evidence type="ECO:0000313" key="10">
    <source>
        <dbReference type="EMBL" id="KAJ8275844.1"/>
    </source>
</evidence>
<accession>A0A9Q1DNR5</accession>
<comment type="similarity">
    <text evidence="2">Belongs to the CD164 family.</text>
</comment>
<dbReference type="PROSITE" id="PS51257">
    <property type="entry name" value="PROKAR_LIPOPROTEIN"/>
    <property type="match status" value="1"/>
</dbReference>
<keyword evidence="7" id="KW-0325">Glycoprotein</keyword>
<evidence type="ECO:0000313" key="11">
    <source>
        <dbReference type="Proteomes" id="UP001152803"/>
    </source>
</evidence>
<comment type="subcellular location">
    <subcellularLocation>
        <location evidence="1">Membrane</location>
        <topology evidence="1">Single-pass type I membrane protein</topology>
    </subcellularLocation>
</comment>
<dbReference type="Proteomes" id="UP001152803">
    <property type="component" value="Unassembled WGS sequence"/>
</dbReference>
<keyword evidence="5 8" id="KW-1133">Transmembrane helix</keyword>
<dbReference type="OrthoDB" id="6160056at2759"/>
<dbReference type="Pfam" id="PF05283">
    <property type="entry name" value="MGC-24"/>
    <property type="match status" value="1"/>
</dbReference>
<evidence type="ECO:0000256" key="4">
    <source>
        <dbReference type="ARBA" id="ARBA00022729"/>
    </source>
</evidence>
<dbReference type="PANTHER" id="PTHR11337">
    <property type="entry name" value="MUCIN/PORIMIN"/>
    <property type="match status" value="1"/>
</dbReference>
<dbReference type="InterPro" id="IPR007947">
    <property type="entry name" value="CD164_MGC24"/>
</dbReference>
<keyword evidence="3 8" id="KW-0812">Transmembrane</keyword>
<evidence type="ECO:0000256" key="8">
    <source>
        <dbReference type="SAM" id="Phobius"/>
    </source>
</evidence>
<dbReference type="EMBL" id="JAFJMO010000005">
    <property type="protein sequence ID" value="KAJ8275844.1"/>
    <property type="molecule type" value="Genomic_DNA"/>
</dbReference>
<dbReference type="GO" id="GO:0031410">
    <property type="term" value="C:cytoplasmic vesicle"/>
    <property type="evidence" value="ECO:0007669"/>
    <property type="project" value="TreeGrafter"/>
</dbReference>
<protein>
    <submittedName>
        <fullName evidence="10">Uncharacterized protein</fullName>
    </submittedName>
</protein>
<dbReference type="PANTHER" id="PTHR11337:SF14">
    <property type="entry name" value="PORIMIN"/>
    <property type="match status" value="1"/>
</dbReference>
<evidence type="ECO:0000256" key="7">
    <source>
        <dbReference type="ARBA" id="ARBA00023180"/>
    </source>
</evidence>
<dbReference type="GO" id="GO:0016020">
    <property type="term" value="C:membrane"/>
    <property type="evidence" value="ECO:0007669"/>
    <property type="project" value="UniProtKB-SubCell"/>
</dbReference>
<proteinExistence type="inferred from homology"/>
<evidence type="ECO:0000256" key="5">
    <source>
        <dbReference type="ARBA" id="ARBA00022989"/>
    </source>
</evidence>